<evidence type="ECO:0000259" key="7">
    <source>
        <dbReference type="PROSITE" id="PS51898"/>
    </source>
</evidence>
<dbReference type="InterPro" id="IPR044068">
    <property type="entry name" value="CB"/>
</dbReference>
<feature type="region of interest" description="Disordered" evidence="6">
    <location>
        <begin position="258"/>
        <end position="277"/>
    </location>
</feature>
<evidence type="ECO:0000313" key="9">
    <source>
        <dbReference type="EMBL" id="EMI16278.1"/>
    </source>
</evidence>
<dbReference type="PANTHER" id="PTHR30349">
    <property type="entry name" value="PHAGE INTEGRASE-RELATED"/>
    <property type="match status" value="1"/>
</dbReference>
<dbReference type="PANTHER" id="PTHR30349:SF41">
    <property type="entry name" value="INTEGRASE_RECOMBINASE PROTEIN MJ0367-RELATED"/>
    <property type="match status" value="1"/>
</dbReference>
<dbReference type="CDD" id="cd00397">
    <property type="entry name" value="DNA_BRE_C"/>
    <property type="match status" value="1"/>
</dbReference>
<comment type="similarity">
    <text evidence="1">Belongs to the 'phage' integrase family.</text>
</comment>
<dbReference type="PROSITE" id="PS51900">
    <property type="entry name" value="CB"/>
    <property type="match status" value="1"/>
</dbReference>
<keyword evidence="2" id="KW-0229">DNA integration</keyword>
<dbReference type="GO" id="GO:0006310">
    <property type="term" value="P:DNA recombination"/>
    <property type="evidence" value="ECO:0007669"/>
    <property type="project" value="UniProtKB-KW"/>
</dbReference>
<dbReference type="Gene3D" id="1.10.150.130">
    <property type="match status" value="1"/>
</dbReference>
<keyword evidence="4" id="KW-0233">DNA recombination</keyword>
<dbReference type="InterPro" id="IPR013762">
    <property type="entry name" value="Integrase-like_cat_sf"/>
</dbReference>
<sequence length="418" mass="47983">MPRKYKKGDEPEKHQCQFFNWPIYQRKSGVWYADGRSNGACLKRTSLGSKDRDEAISNLHRLDRVQAENLGLVPRSRSDPGKKRLTLTAGRKLFDDHNERPILVGGTKPSTRKRYRAILDKFLQFALTIRISEWNQITERTLSEYAKHLADLGYARKTIYGELNLLKTAFKWLCNEGHIDREPLKLKLRKAECERAYCYTSEEVNAMLTHCAETKPLGWLYGVITALACTGLRIGELASLKWSDIRFHDRTLTIADESGFSDQQGSDRRSTKSSRSRHIPLRNELHALLESLPQTEAYVFRGPRGGRLKPDTVRNILVREVIEILTPRFPKKFAGQRSFADGRLHSLRHYFCSVCANTGIPERIVMEWLGHADSEMVRHYYHLNDEESRRKMDQLPPIGDIPDGEKDNGEDDDLAAAS</sequence>
<comment type="caution">
    <text evidence="9">The sequence shown here is derived from an EMBL/GenBank/DDBJ whole genome shotgun (WGS) entry which is preliminary data.</text>
</comment>
<dbReference type="OrthoDB" id="212062at2"/>
<name>M5R9W6_9BACT</name>
<dbReference type="Pfam" id="PF00589">
    <property type="entry name" value="Phage_integrase"/>
    <property type="match status" value="1"/>
</dbReference>
<evidence type="ECO:0000256" key="6">
    <source>
        <dbReference type="SAM" id="MobiDB-lite"/>
    </source>
</evidence>
<evidence type="ECO:0000256" key="1">
    <source>
        <dbReference type="ARBA" id="ARBA00008857"/>
    </source>
</evidence>
<dbReference type="GO" id="GO:0015074">
    <property type="term" value="P:DNA integration"/>
    <property type="evidence" value="ECO:0007669"/>
    <property type="project" value="UniProtKB-KW"/>
</dbReference>
<feature type="compositionally biased region" description="Acidic residues" evidence="6">
    <location>
        <begin position="408"/>
        <end position="418"/>
    </location>
</feature>
<dbReference type="RefSeq" id="WP_008707131.1">
    <property type="nucleotide sequence ID" value="NZ_ANOG01000974.1"/>
</dbReference>
<evidence type="ECO:0000259" key="8">
    <source>
        <dbReference type="PROSITE" id="PS51900"/>
    </source>
</evidence>
<evidence type="ECO:0000256" key="4">
    <source>
        <dbReference type="ARBA" id="ARBA00023172"/>
    </source>
</evidence>
<dbReference type="EMBL" id="ANOG01000974">
    <property type="protein sequence ID" value="EMI16278.1"/>
    <property type="molecule type" value="Genomic_DNA"/>
</dbReference>
<dbReference type="InterPro" id="IPR004107">
    <property type="entry name" value="Integrase_SAM-like_N"/>
</dbReference>
<dbReference type="GO" id="GO:0003677">
    <property type="term" value="F:DNA binding"/>
    <property type="evidence" value="ECO:0007669"/>
    <property type="project" value="UniProtKB-UniRule"/>
</dbReference>
<dbReference type="Gene3D" id="1.10.443.10">
    <property type="entry name" value="Intergrase catalytic core"/>
    <property type="match status" value="1"/>
</dbReference>
<dbReference type="InterPro" id="IPR002104">
    <property type="entry name" value="Integrase_catalytic"/>
</dbReference>
<dbReference type="PROSITE" id="PS51898">
    <property type="entry name" value="TYR_RECOMBINASE"/>
    <property type="match status" value="1"/>
</dbReference>
<gene>
    <name evidence="9" type="ORF">RMSM_06814</name>
</gene>
<proteinExistence type="inferred from homology"/>
<dbReference type="Proteomes" id="UP000011991">
    <property type="component" value="Unassembled WGS sequence"/>
</dbReference>
<evidence type="ECO:0000313" key="10">
    <source>
        <dbReference type="Proteomes" id="UP000011991"/>
    </source>
</evidence>
<feature type="domain" description="Core-binding (CB)" evidence="8">
    <location>
        <begin position="85"/>
        <end position="174"/>
    </location>
</feature>
<keyword evidence="3 5" id="KW-0238">DNA-binding</keyword>
<protein>
    <submittedName>
        <fullName evidence="9">Integrase family protein</fullName>
    </submittedName>
</protein>
<evidence type="ECO:0000256" key="3">
    <source>
        <dbReference type="ARBA" id="ARBA00023125"/>
    </source>
</evidence>
<organism evidence="9 10">
    <name type="scientific">Rhodopirellula maiorica SM1</name>
    <dbReference type="NCBI Taxonomy" id="1265738"/>
    <lineage>
        <taxon>Bacteria</taxon>
        <taxon>Pseudomonadati</taxon>
        <taxon>Planctomycetota</taxon>
        <taxon>Planctomycetia</taxon>
        <taxon>Pirellulales</taxon>
        <taxon>Pirellulaceae</taxon>
        <taxon>Novipirellula</taxon>
    </lineage>
</organism>
<feature type="domain" description="Tyr recombinase" evidence="7">
    <location>
        <begin position="194"/>
        <end position="393"/>
    </location>
</feature>
<evidence type="ECO:0000256" key="5">
    <source>
        <dbReference type="PROSITE-ProRule" id="PRU01248"/>
    </source>
</evidence>
<dbReference type="PATRIC" id="fig|1265738.3.peg.6807"/>
<dbReference type="InterPro" id="IPR011010">
    <property type="entry name" value="DNA_brk_join_enz"/>
</dbReference>
<accession>M5R9W6</accession>
<dbReference type="InterPro" id="IPR010998">
    <property type="entry name" value="Integrase_recombinase_N"/>
</dbReference>
<dbReference type="Pfam" id="PF02899">
    <property type="entry name" value="Phage_int_SAM_1"/>
    <property type="match status" value="1"/>
</dbReference>
<dbReference type="SUPFAM" id="SSF56349">
    <property type="entry name" value="DNA breaking-rejoining enzymes"/>
    <property type="match status" value="1"/>
</dbReference>
<dbReference type="InterPro" id="IPR050090">
    <property type="entry name" value="Tyrosine_recombinase_XerCD"/>
</dbReference>
<feature type="region of interest" description="Disordered" evidence="6">
    <location>
        <begin position="391"/>
        <end position="418"/>
    </location>
</feature>
<evidence type="ECO:0000256" key="2">
    <source>
        <dbReference type="ARBA" id="ARBA00022908"/>
    </source>
</evidence>
<keyword evidence="10" id="KW-1185">Reference proteome</keyword>
<reference evidence="9 10" key="1">
    <citation type="journal article" date="2013" name="Mar. Genomics">
        <title>Expression of sulfatases in Rhodopirellula baltica and the diversity of sulfatases in the genus Rhodopirellula.</title>
        <authorList>
            <person name="Wegner C.E."/>
            <person name="Richter-Heitmann T."/>
            <person name="Klindworth A."/>
            <person name="Klockow C."/>
            <person name="Richter M."/>
            <person name="Achstetter T."/>
            <person name="Glockner F.O."/>
            <person name="Harder J."/>
        </authorList>
    </citation>
    <scope>NUCLEOTIDE SEQUENCE [LARGE SCALE GENOMIC DNA]</scope>
    <source>
        <strain evidence="9 10">SM1</strain>
    </source>
</reference>
<dbReference type="AlphaFoldDB" id="M5R9W6"/>